<dbReference type="Proteomes" id="UP000190166">
    <property type="component" value="Unassembled WGS sequence"/>
</dbReference>
<dbReference type="EMBL" id="FUZZ01000006">
    <property type="protein sequence ID" value="SKD10019.1"/>
    <property type="molecule type" value="Genomic_DNA"/>
</dbReference>
<dbReference type="Pfam" id="PF01244">
    <property type="entry name" value="Peptidase_M19"/>
    <property type="match status" value="1"/>
</dbReference>
<dbReference type="GO" id="GO:0070573">
    <property type="term" value="F:metallodipeptidase activity"/>
    <property type="evidence" value="ECO:0007669"/>
    <property type="project" value="InterPro"/>
</dbReference>
<evidence type="ECO:0000313" key="2">
    <source>
        <dbReference type="Proteomes" id="UP000190166"/>
    </source>
</evidence>
<dbReference type="Gene3D" id="3.20.20.140">
    <property type="entry name" value="Metal-dependent hydrolases"/>
    <property type="match status" value="1"/>
</dbReference>
<protein>
    <submittedName>
        <fullName evidence="1">Membrane dipeptidase</fullName>
    </submittedName>
</protein>
<dbReference type="AlphaFoldDB" id="A0A1T5PCM1"/>
<organism evidence="1 2">
    <name type="scientific">Chitinophaga ginsengisegetis</name>
    <dbReference type="NCBI Taxonomy" id="393003"/>
    <lineage>
        <taxon>Bacteria</taxon>
        <taxon>Pseudomonadati</taxon>
        <taxon>Bacteroidota</taxon>
        <taxon>Chitinophagia</taxon>
        <taxon>Chitinophagales</taxon>
        <taxon>Chitinophagaceae</taxon>
        <taxon>Chitinophaga</taxon>
    </lineage>
</organism>
<dbReference type="PANTHER" id="PTHR10443">
    <property type="entry name" value="MICROSOMAL DIPEPTIDASE"/>
    <property type="match status" value="1"/>
</dbReference>
<dbReference type="InterPro" id="IPR008257">
    <property type="entry name" value="Pept_M19"/>
</dbReference>
<accession>A0A1T5PCM1</accession>
<reference evidence="1 2" key="1">
    <citation type="submission" date="2017-02" db="EMBL/GenBank/DDBJ databases">
        <authorList>
            <person name="Peterson S.W."/>
        </authorList>
    </citation>
    <scope>NUCLEOTIDE SEQUENCE [LARGE SCALE GENOMIC DNA]</scope>
    <source>
        <strain evidence="1 2">DSM 18108</strain>
    </source>
</reference>
<gene>
    <name evidence="1" type="ORF">SAMN05660461_5919</name>
</gene>
<keyword evidence="2" id="KW-1185">Reference proteome</keyword>
<dbReference type="InterPro" id="IPR032466">
    <property type="entry name" value="Metal_Hydrolase"/>
</dbReference>
<evidence type="ECO:0000313" key="1">
    <source>
        <dbReference type="EMBL" id="SKD10019.1"/>
    </source>
</evidence>
<proteinExistence type="predicted"/>
<dbReference type="SUPFAM" id="SSF51556">
    <property type="entry name" value="Metallo-dependent hydrolases"/>
    <property type="match status" value="1"/>
</dbReference>
<dbReference type="PROSITE" id="PS51365">
    <property type="entry name" value="RENAL_DIPEPTIDASE_2"/>
    <property type="match status" value="1"/>
</dbReference>
<name>A0A1T5PCM1_9BACT</name>
<dbReference type="GO" id="GO:0006508">
    <property type="term" value="P:proteolysis"/>
    <property type="evidence" value="ECO:0007669"/>
    <property type="project" value="InterPro"/>
</dbReference>
<dbReference type="RefSeq" id="WP_079473184.1">
    <property type="nucleotide sequence ID" value="NZ_FUZZ01000006.1"/>
</dbReference>
<dbReference type="PANTHER" id="PTHR10443:SF12">
    <property type="entry name" value="DIPEPTIDASE"/>
    <property type="match status" value="1"/>
</dbReference>
<dbReference type="STRING" id="393003.SAMN05660461_5919"/>
<sequence length="366" mass="41138">MEHKRKLIIDAHLDLGMNAVEWNRDLRLSVQEIRKRESGMTDKLDRGKNTVSLPALREGNVGLVVATQLARYIPSGRPDDGDPYWNSPEICWSITQAQRSYYKAMEDLGEMVQITGKKELRAHLDTWLKGDSADNNHKPVGYILSLEGADSLVNLSFLEKAYAYGLRAIGVSHYGQGRYAGGSGTESGFTGIGRELLREMDRLHMILDVTHLTDQGFMEAVEWYKGPVWASHHNCRAVISGQRQLSDDQLRILIDRGAVIGGALDNWMLAENWVRGVDDPLKRQVGLEKLIDHYDHICQLAGNSLHCAIGSDLDGMYGTEQSPYDLDTIADLQKISSLLLQRGYSEEDVDNICYGNWMRFMEANLP</sequence>